<sequence>MRNKRTNKTDELNSFFVKIPERLRQNLPSYSRSFDEYLDHLTDAEFSPFSFSRPTFIQVRDTINRMSIKKGNGLNIDL</sequence>
<proteinExistence type="predicted"/>
<protein>
    <submittedName>
        <fullName evidence="1">Uncharacterized protein</fullName>
    </submittedName>
</protein>
<comment type="caution">
    <text evidence="1">The sequence shown here is derived from an EMBL/GenBank/DDBJ whole genome shotgun (WGS) entry which is preliminary data.</text>
</comment>
<feature type="non-terminal residue" evidence="1">
    <location>
        <position position="78"/>
    </location>
</feature>
<evidence type="ECO:0000313" key="2">
    <source>
        <dbReference type="Proteomes" id="UP001516400"/>
    </source>
</evidence>
<dbReference type="Proteomes" id="UP001516400">
    <property type="component" value="Unassembled WGS sequence"/>
</dbReference>
<dbReference type="EMBL" id="JABFTP020000062">
    <property type="protein sequence ID" value="KAL3272694.1"/>
    <property type="molecule type" value="Genomic_DNA"/>
</dbReference>
<dbReference type="AlphaFoldDB" id="A0ABD2N203"/>
<keyword evidence="2" id="KW-1185">Reference proteome</keyword>
<name>A0ABD2N203_9CUCU</name>
<accession>A0ABD2N203</accession>
<reference evidence="1 2" key="1">
    <citation type="journal article" date="2021" name="BMC Biol.">
        <title>Horizontally acquired antibacterial genes associated with adaptive radiation of ladybird beetles.</title>
        <authorList>
            <person name="Li H.S."/>
            <person name="Tang X.F."/>
            <person name="Huang Y.H."/>
            <person name="Xu Z.Y."/>
            <person name="Chen M.L."/>
            <person name="Du X.Y."/>
            <person name="Qiu B.Y."/>
            <person name="Chen P.T."/>
            <person name="Zhang W."/>
            <person name="Slipinski A."/>
            <person name="Escalona H.E."/>
            <person name="Waterhouse R.M."/>
            <person name="Zwick A."/>
            <person name="Pang H."/>
        </authorList>
    </citation>
    <scope>NUCLEOTIDE SEQUENCE [LARGE SCALE GENOMIC DNA]</scope>
    <source>
        <strain evidence="1">SYSU2018</strain>
    </source>
</reference>
<evidence type="ECO:0000313" key="1">
    <source>
        <dbReference type="EMBL" id="KAL3272694.1"/>
    </source>
</evidence>
<organism evidence="1 2">
    <name type="scientific">Cryptolaemus montrouzieri</name>
    <dbReference type="NCBI Taxonomy" id="559131"/>
    <lineage>
        <taxon>Eukaryota</taxon>
        <taxon>Metazoa</taxon>
        <taxon>Ecdysozoa</taxon>
        <taxon>Arthropoda</taxon>
        <taxon>Hexapoda</taxon>
        <taxon>Insecta</taxon>
        <taxon>Pterygota</taxon>
        <taxon>Neoptera</taxon>
        <taxon>Endopterygota</taxon>
        <taxon>Coleoptera</taxon>
        <taxon>Polyphaga</taxon>
        <taxon>Cucujiformia</taxon>
        <taxon>Coccinelloidea</taxon>
        <taxon>Coccinellidae</taxon>
        <taxon>Scymninae</taxon>
        <taxon>Scymnini</taxon>
        <taxon>Cryptolaemus</taxon>
    </lineage>
</organism>
<gene>
    <name evidence="1" type="ORF">HHI36_014158</name>
</gene>